<dbReference type="InterPro" id="IPR027304">
    <property type="entry name" value="Trigger_fact/SurA_dom_sf"/>
</dbReference>
<dbReference type="PANTHER" id="PTHR47637:SF1">
    <property type="entry name" value="CHAPERONE SURA"/>
    <property type="match status" value="1"/>
</dbReference>
<dbReference type="PANTHER" id="PTHR47637">
    <property type="entry name" value="CHAPERONE SURA"/>
    <property type="match status" value="1"/>
</dbReference>
<sequence length="289" mass="32617">MLYLILFSLIASVASANEMVAVVNKSPITSYEIYKVKHLATLFNAHDGSSEMDKKLNSYALNTLITQRLIGDNKKFESLKANDKEVDEAIEVIEKQFKLSKGYLKDMTSEKGVYDFFKNKVEFDILVDNITKQALMPNIQVFNDEVEDLVVIGGGAKINTDLLIFTSKGLDKKSYKQMRALRGKLINTKGELKEKIYESFALKNEFKGDIEKAPSSFQAVARSMKPKDISNVLKTSEGFKILVMRNRDIADLSKEDRAALVNAIASNKMNVAMKKLDNQIQEKAYIKIF</sequence>
<dbReference type="KEGG" id="ptc:phytr_8960"/>
<dbReference type="RefSeq" id="WP_106874670.1">
    <property type="nucleotide sequence ID" value="NZ_CP027845.1"/>
</dbReference>
<feature type="chain" id="PRO_5015104708" evidence="2">
    <location>
        <begin position="17"/>
        <end position="289"/>
    </location>
</feature>
<keyword evidence="1 2" id="KW-0732">Signal</keyword>
<dbReference type="InterPro" id="IPR050280">
    <property type="entry name" value="OMP_Chaperone_SurA"/>
</dbReference>
<evidence type="ECO:0000313" key="4">
    <source>
        <dbReference type="Proteomes" id="UP000241762"/>
    </source>
</evidence>
<proteinExistence type="predicted"/>
<keyword evidence="4" id="KW-1185">Reference proteome</keyword>
<evidence type="ECO:0000256" key="1">
    <source>
        <dbReference type="ARBA" id="ARBA00022729"/>
    </source>
</evidence>
<dbReference type="EMBL" id="CP027845">
    <property type="protein sequence ID" value="AVP87826.1"/>
    <property type="molecule type" value="Genomic_DNA"/>
</dbReference>
<dbReference type="Gene3D" id="1.10.4030.10">
    <property type="entry name" value="Porin chaperone SurA, peptide-binding domain"/>
    <property type="match status" value="1"/>
</dbReference>
<evidence type="ECO:0000256" key="2">
    <source>
        <dbReference type="SAM" id="SignalP"/>
    </source>
</evidence>
<reference evidence="3 4" key="1">
    <citation type="submission" date="2018-03" db="EMBL/GenBank/DDBJ databases">
        <title>A gene transfer event suggests a long-term partnership between eustigmatophyte algae and a novel lineage of endosymbiotic bacteria.</title>
        <authorList>
            <person name="Yurchenko T."/>
            <person name="Sevcikova T."/>
            <person name="Pribyl P."/>
            <person name="El Karkouri K."/>
            <person name="Klimes V."/>
            <person name="Amaral R."/>
            <person name="Zbrankova V."/>
            <person name="Kim E."/>
            <person name="Raoult D."/>
            <person name="Santos L.M.A."/>
            <person name="Elias M."/>
        </authorList>
    </citation>
    <scope>NUCLEOTIDE SEQUENCE [LARGE SCALE GENOMIC DNA]</scope>
    <source>
        <strain evidence="3">CCALA 838</strain>
    </source>
</reference>
<dbReference type="Proteomes" id="UP000241762">
    <property type="component" value="Chromosome"/>
</dbReference>
<gene>
    <name evidence="3" type="ORF">phytr_8960</name>
</gene>
<dbReference type="SUPFAM" id="SSF109998">
    <property type="entry name" value="Triger factor/SurA peptide-binding domain-like"/>
    <property type="match status" value="1"/>
</dbReference>
<accession>A0A2P1P989</accession>
<dbReference type="AlphaFoldDB" id="A0A2P1P989"/>
<protein>
    <submittedName>
        <fullName evidence="3">Uncharacterized protein</fullName>
    </submittedName>
</protein>
<evidence type="ECO:0000313" key="3">
    <source>
        <dbReference type="EMBL" id="AVP87826.1"/>
    </source>
</evidence>
<organism evidence="3 4">
    <name type="scientific">Candidatus Phycorickettsia trachydisci</name>
    <dbReference type="NCBI Taxonomy" id="2115978"/>
    <lineage>
        <taxon>Bacteria</taxon>
        <taxon>Pseudomonadati</taxon>
        <taxon>Pseudomonadota</taxon>
        <taxon>Alphaproteobacteria</taxon>
        <taxon>Rickettsiales</taxon>
        <taxon>Rickettsiaceae</taxon>
        <taxon>Candidatus Phycorickettsia</taxon>
    </lineage>
</organism>
<feature type="signal peptide" evidence="2">
    <location>
        <begin position="1"/>
        <end position="16"/>
    </location>
</feature>
<name>A0A2P1P989_9RICK</name>
<dbReference type="OrthoDB" id="9791746at2"/>